<reference evidence="1" key="2">
    <citation type="journal article" date="2022" name="New Phytol.">
        <title>Evolutionary transition to the ectomycorrhizal habit in the genomes of a hyperdiverse lineage of mushroom-forming fungi.</title>
        <authorList>
            <person name="Looney B."/>
            <person name="Miyauchi S."/>
            <person name="Morin E."/>
            <person name="Drula E."/>
            <person name="Courty P.E."/>
            <person name="Kohler A."/>
            <person name="Kuo A."/>
            <person name="LaButti K."/>
            <person name="Pangilinan J."/>
            <person name="Lipzen A."/>
            <person name="Riley R."/>
            <person name="Andreopoulos W."/>
            <person name="He G."/>
            <person name="Johnson J."/>
            <person name="Nolan M."/>
            <person name="Tritt A."/>
            <person name="Barry K.W."/>
            <person name="Grigoriev I.V."/>
            <person name="Nagy L.G."/>
            <person name="Hibbett D."/>
            <person name="Henrissat B."/>
            <person name="Matheny P.B."/>
            <person name="Labbe J."/>
            <person name="Martin F.M."/>
        </authorList>
    </citation>
    <scope>NUCLEOTIDE SEQUENCE</scope>
    <source>
        <strain evidence="1">FP105234-sp</strain>
    </source>
</reference>
<gene>
    <name evidence="1" type="ORF">FA95DRAFT_1563532</name>
</gene>
<dbReference type="EMBL" id="MU276027">
    <property type="protein sequence ID" value="KAI0043253.1"/>
    <property type="molecule type" value="Genomic_DNA"/>
</dbReference>
<name>A0ACB8RIA6_9AGAM</name>
<evidence type="ECO:0000313" key="2">
    <source>
        <dbReference type="Proteomes" id="UP000814033"/>
    </source>
</evidence>
<reference evidence="1" key="1">
    <citation type="submission" date="2021-02" db="EMBL/GenBank/DDBJ databases">
        <authorList>
            <consortium name="DOE Joint Genome Institute"/>
            <person name="Ahrendt S."/>
            <person name="Looney B.P."/>
            <person name="Miyauchi S."/>
            <person name="Morin E."/>
            <person name="Drula E."/>
            <person name="Courty P.E."/>
            <person name="Chicoki N."/>
            <person name="Fauchery L."/>
            <person name="Kohler A."/>
            <person name="Kuo A."/>
            <person name="Labutti K."/>
            <person name="Pangilinan J."/>
            <person name="Lipzen A."/>
            <person name="Riley R."/>
            <person name="Andreopoulos W."/>
            <person name="He G."/>
            <person name="Johnson J."/>
            <person name="Barry K.W."/>
            <person name="Grigoriev I.V."/>
            <person name="Nagy L."/>
            <person name="Hibbett D."/>
            <person name="Henrissat B."/>
            <person name="Matheny P.B."/>
            <person name="Labbe J."/>
            <person name="Martin F."/>
        </authorList>
    </citation>
    <scope>NUCLEOTIDE SEQUENCE</scope>
    <source>
        <strain evidence="1">FP105234-sp</strain>
    </source>
</reference>
<dbReference type="Proteomes" id="UP000814033">
    <property type="component" value="Unassembled WGS sequence"/>
</dbReference>
<keyword evidence="2" id="KW-1185">Reference proteome</keyword>
<sequence>MMIVEQVRSDTNGERRYPSRRADRDCTKKISEAVRRWKIRRKRIDQEHRKMKPKRQLAPAPSIRQTSASRAMSTKEKTQESRDKDDGRHERTSARTESRQSAARSQSEPRPPPRSPVAVDSSW</sequence>
<accession>A0ACB8RIA6</accession>
<proteinExistence type="predicted"/>
<comment type="caution">
    <text evidence="1">The sequence shown here is derived from an EMBL/GenBank/DDBJ whole genome shotgun (WGS) entry which is preliminary data.</text>
</comment>
<organism evidence="1 2">
    <name type="scientific">Auriscalpium vulgare</name>
    <dbReference type="NCBI Taxonomy" id="40419"/>
    <lineage>
        <taxon>Eukaryota</taxon>
        <taxon>Fungi</taxon>
        <taxon>Dikarya</taxon>
        <taxon>Basidiomycota</taxon>
        <taxon>Agaricomycotina</taxon>
        <taxon>Agaricomycetes</taxon>
        <taxon>Russulales</taxon>
        <taxon>Auriscalpiaceae</taxon>
        <taxon>Auriscalpium</taxon>
    </lineage>
</organism>
<protein>
    <submittedName>
        <fullName evidence="1">Uncharacterized protein</fullName>
    </submittedName>
</protein>
<evidence type="ECO:0000313" key="1">
    <source>
        <dbReference type="EMBL" id="KAI0043253.1"/>
    </source>
</evidence>